<reference evidence="2" key="1">
    <citation type="submission" date="2015-09" db="EMBL/GenBank/DDBJ databases">
        <authorList>
            <person name="Wibberg D."/>
        </authorList>
    </citation>
    <scope>NUCLEOTIDE SEQUENCE [LARGE SCALE GENOMIC DNA]</scope>
    <source>
        <strain evidence="2">SD1D</strain>
    </source>
</reference>
<dbReference type="KEGG" id="hsd:SD1D_2285"/>
<organism evidence="1 2">
    <name type="scientific">Herbinix luporum</name>
    <dbReference type="NCBI Taxonomy" id="1679721"/>
    <lineage>
        <taxon>Bacteria</taxon>
        <taxon>Bacillati</taxon>
        <taxon>Bacillota</taxon>
        <taxon>Clostridia</taxon>
        <taxon>Lachnospirales</taxon>
        <taxon>Lachnospiraceae</taxon>
        <taxon>Herbinix</taxon>
    </lineage>
</organism>
<dbReference type="RefSeq" id="WP_058259014.1">
    <property type="nucleotide sequence ID" value="NZ_DUPS01000059.1"/>
</dbReference>
<dbReference type="Proteomes" id="UP000196053">
    <property type="component" value="Chromosome I"/>
</dbReference>
<proteinExistence type="predicted"/>
<dbReference type="EMBL" id="LN879430">
    <property type="protein sequence ID" value="CUH93797.1"/>
    <property type="molecule type" value="Genomic_DNA"/>
</dbReference>
<sequence length="253" mass="30358">MLDNKKSRKFSIADFEYPDDCIVDFDFRVIDIFEVQAKQGLKLKDKILDEFERIKSSLKHIPSRMELFLQMDSDLYDYIRTKSKLNIFNFYLDFLMEMDCLSEEEKILYSGRGREFINMIETTSMSKTYKMPLLLAFYNKGHIKMQVNEDDVYQSFYEFYRKGSNKVDMLRHNNTRDFESWGKKEYIKLAKDNPINFMVKTHGDFFKKKDGSLLALDDSLKNVIKLDAFLKHMKDAIDYRVVSYYRNRNFKLD</sequence>
<name>A0A0K8J929_9FIRM</name>
<protein>
    <submittedName>
        <fullName evidence="1">Uncharacterized protein</fullName>
    </submittedName>
</protein>
<keyword evidence="2" id="KW-1185">Reference proteome</keyword>
<dbReference type="AlphaFoldDB" id="A0A0K8J929"/>
<evidence type="ECO:0000313" key="1">
    <source>
        <dbReference type="EMBL" id="CUH93797.1"/>
    </source>
</evidence>
<accession>A0A0K8J929</accession>
<evidence type="ECO:0000313" key="2">
    <source>
        <dbReference type="Proteomes" id="UP000196053"/>
    </source>
</evidence>
<gene>
    <name evidence="1" type="ORF">SD1D_2285</name>
</gene>